<evidence type="ECO:0000313" key="2">
    <source>
        <dbReference type="Proteomes" id="UP000029781"/>
    </source>
</evidence>
<dbReference type="KEGG" id="vg:9887935"/>
<proteinExistence type="predicted"/>
<gene>
    <name evidence="1" type="ORF">crov532</name>
</gene>
<reference evidence="1 2" key="1">
    <citation type="journal article" date="2010" name="Proc. Natl. Acad. Sci. U.S.A.">
        <title>Giant virus with a remarkable complement of genes infects marine zooplankton.</title>
        <authorList>
            <person name="Fischer M.G."/>
            <person name="Allen M.J."/>
            <person name="Wilson W.H."/>
            <person name="Suttle C.A."/>
        </authorList>
    </citation>
    <scope>NUCLEOTIDE SEQUENCE [LARGE SCALE GENOMIC DNA]</scope>
    <source>
        <strain evidence="1 2">BV-PW1</strain>
    </source>
</reference>
<protein>
    <submittedName>
        <fullName evidence="1">Uncharacterized protein</fullName>
    </submittedName>
</protein>
<name>E3T5V3_CROVB</name>
<dbReference type="RefSeq" id="YP_003970165.1">
    <property type="nucleotide sequence ID" value="NC_014637.1"/>
</dbReference>
<dbReference type="EMBL" id="GU244497">
    <property type="protein sequence ID" value="ADO67566.1"/>
    <property type="molecule type" value="Genomic_DNA"/>
</dbReference>
<organism evidence="1 2">
    <name type="scientific">Cafeteria roenbergensis virus (strain BV-PW1)</name>
    <name type="common">CroV</name>
    <dbReference type="NCBI Taxonomy" id="693272"/>
    <lineage>
        <taxon>Viruses</taxon>
        <taxon>Varidnaviria</taxon>
        <taxon>Bamfordvirae</taxon>
        <taxon>Nucleocytoviricota</taxon>
        <taxon>Megaviricetes</taxon>
        <taxon>Imitervirales</taxon>
        <taxon>Mimiviridae</taxon>
        <taxon>Aliimimivirinae</taxon>
        <taxon>Rheavirus</taxon>
        <taxon>Rheavirus sinusmexicani</taxon>
    </lineage>
</organism>
<dbReference type="Proteomes" id="UP000029781">
    <property type="component" value="Segment"/>
</dbReference>
<dbReference type="GeneID" id="9887935"/>
<keyword evidence="2" id="KW-1185">Reference proteome</keyword>
<organismHost>
    <name type="scientific">Cafeteria roenbergensis</name>
    <name type="common">Marine flagellate</name>
    <dbReference type="NCBI Taxonomy" id="33653"/>
</organismHost>
<accession>E3T5V3</accession>
<evidence type="ECO:0000313" key="1">
    <source>
        <dbReference type="EMBL" id="ADO67566.1"/>
    </source>
</evidence>
<sequence>MNYDQLNQNLISDMELCIDTKIFYNNSYIDSTSYITNNYTDELVCGQITLVELSDKYNKKIVQLDITNYGKIGYITSSCSSNGETNKFILVADFNIKLPIIFFTDNFNLSYKTDEKNKFLYIKTLTFYCTSRDNYRLISPNYLKLSEYSIIIDEINKLVNNYKFKKTVKKILKIHTDLTLQKYKDLNKYTEDLVKLLN</sequence>